<dbReference type="eggNOG" id="ENOG502RWQ3">
    <property type="taxonomic scope" value="Eukaryota"/>
</dbReference>
<keyword evidence="1" id="KW-0732">Signal</keyword>
<dbReference type="OrthoDB" id="7868229at2759"/>
<proteinExistence type="predicted"/>
<accession>B3M8P5</accession>
<feature type="signal peptide" evidence="1">
    <location>
        <begin position="1"/>
        <end position="17"/>
    </location>
</feature>
<dbReference type="STRING" id="7217.B3M8P5"/>
<organism evidence="2 3">
    <name type="scientific">Drosophila ananassae</name>
    <name type="common">Fruit fly</name>
    <dbReference type="NCBI Taxonomy" id="7217"/>
    <lineage>
        <taxon>Eukaryota</taxon>
        <taxon>Metazoa</taxon>
        <taxon>Ecdysozoa</taxon>
        <taxon>Arthropoda</taxon>
        <taxon>Hexapoda</taxon>
        <taxon>Insecta</taxon>
        <taxon>Pterygota</taxon>
        <taxon>Neoptera</taxon>
        <taxon>Endopterygota</taxon>
        <taxon>Diptera</taxon>
        <taxon>Brachycera</taxon>
        <taxon>Muscomorpha</taxon>
        <taxon>Ephydroidea</taxon>
        <taxon>Drosophilidae</taxon>
        <taxon>Drosophila</taxon>
        <taxon>Sophophora</taxon>
    </lineage>
</organism>
<evidence type="ECO:0000256" key="1">
    <source>
        <dbReference type="SAM" id="SignalP"/>
    </source>
</evidence>
<keyword evidence="3" id="KW-1185">Reference proteome</keyword>
<dbReference type="InParanoid" id="B3M8P5"/>
<sequence>MFKLCVFLTFCLAFALAAPGLIHSSPILTTSYHSLPSVRVIQPIWTHSVVRPISYGYGHGYGHGHGWI</sequence>
<dbReference type="PhylomeDB" id="B3M8P5"/>
<evidence type="ECO:0000313" key="2">
    <source>
        <dbReference type="EMBL" id="EDV40019.1"/>
    </source>
</evidence>
<name>B3M8P5_DROAN</name>
<feature type="chain" id="PRO_5002792161" evidence="1">
    <location>
        <begin position="18"/>
        <end position="68"/>
    </location>
</feature>
<dbReference type="Proteomes" id="UP000007801">
    <property type="component" value="Unassembled WGS sequence"/>
</dbReference>
<gene>
    <name evidence="2" type="primary">Dana\GF24167</name>
    <name evidence="2" type="synonym">dana_GLEANR_8912</name>
    <name evidence="2" type="ORF">GF24167</name>
</gene>
<reference evidence="2 3" key="1">
    <citation type="journal article" date="2007" name="Nature">
        <title>Evolution of genes and genomes on the Drosophila phylogeny.</title>
        <authorList>
            <consortium name="Drosophila 12 Genomes Consortium"/>
            <person name="Clark A.G."/>
            <person name="Eisen M.B."/>
            <person name="Smith D.R."/>
            <person name="Bergman C.M."/>
            <person name="Oliver B."/>
            <person name="Markow T.A."/>
            <person name="Kaufman T.C."/>
            <person name="Kellis M."/>
            <person name="Gelbart W."/>
            <person name="Iyer V.N."/>
            <person name="Pollard D.A."/>
            <person name="Sackton T.B."/>
            <person name="Larracuente A.M."/>
            <person name="Singh N.D."/>
            <person name="Abad J.P."/>
            <person name="Abt D.N."/>
            <person name="Adryan B."/>
            <person name="Aguade M."/>
            <person name="Akashi H."/>
            <person name="Anderson W.W."/>
            <person name="Aquadro C.F."/>
            <person name="Ardell D.H."/>
            <person name="Arguello R."/>
            <person name="Artieri C.G."/>
            <person name="Barbash D.A."/>
            <person name="Barker D."/>
            <person name="Barsanti P."/>
            <person name="Batterham P."/>
            <person name="Batzoglou S."/>
            <person name="Begun D."/>
            <person name="Bhutkar A."/>
            <person name="Blanco E."/>
            <person name="Bosak S.A."/>
            <person name="Bradley R.K."/>
            <person name="Brand A.D."/>
            <person name="Brent M.R."/>
            <person name="Brooks A.N."/>
            <person name="Brown R.H."/>
            <person name="Butlin R.K."/>
            <person name="Caggese C."/>
            <person name="Calvi B.R."/>
            <person name="Bernardo de Carvalho A."/>
            <person name="Caspi A."/>
            <person name="Castrezana S."/>
            <person name="Celniker S.E."/>
            <person name="Chang J.L."/>
            <person name="Chapple C."/>
            <person name="Chatterji S."/>
            <person name="Chinwalla A."/>
            <person name="Civetta A."/>
            <person name="Clifton S.W."/>
            <person name="Comeron J.M."/>
            <person name="Costello J.C."/>
            <person name="Coyne J.A."/>
            <person name="Daub J."/>
            <person name="David R.G."/>
            <person name="Delcher A.L."/>
            <person name="Delehaunty K."/>
            <person name="Do C.B."/>
            <person name="Ebling H."/>
            <person name="Edwards K."/>
            <person name="Eickbush T."/>
            <person name="Evans J.D."/>
            <person name="Filipski A."/>
            <person name="Findeiss S."/>
            <person name="Freyhult E."/>
            <person name="Fulton L."/>
            <person name="Fulton R."/>
            <person name="Garcia A.C."/>
            <person name="Gardiner A."/>
            <person name="Garfield D.A."/>
            <person name="Garvin B.E."/>
            <person name="Gibson G."/>
            <person name="Gilbert D."/>
            <person name="Gnerre S."/>
            <person name="Godfrey J."/>
            <person name="Good R."/>
            <person name="Gotea V."/>
            <person name="Gravely B."/>
            <person name="Greenberg A.J."/>
            <person name="Griffiths-Jones S."/>
            <person name="Gross S."/>
            <person name="Guigo R."/>
            <person name="Gustafson E.A."/>
            <person name="Haerty W."/>
            <person name="Hahn M.W."/>
            <person name="Halligan D.L."/>
            <person name="Halpern A.L."/>
            <person name="Halter G.M."/>
            <person name="Han M.V."/>
            <person name="Heger A."/>
            <person name="Hillier L."/>
            <person name="Hinrichs A.S."/>
            <person name="Holmes I."/>
            <person name="Hoskins R.A."/>
            <person name="Hubisz M.J."/>
            <person name="Hultmark D."/>
            <person name="Huntley M.A."/>
            <person name="Jaffe D.B."/>
            <person name="Jagadeeshan S."/>
            <person name="Jeck W.R."/>
            <person name="Johnson J."/>
            <person name="Jones C.D."/>
            <person name="Jordan W.C."/>
            <person name="Karpen G.H."/>
            <person name="Kataoka E."/>
            <person name="Keightley P.D."/>
            <person name="Kheradpour P."/>
            <person name="Kirkness E.F."/>
            <person name="Koerich L.B."/>
            <person name="Kristiansen K."/>
            <person name="Kudrna D."/>
            <person name="Kulathinal R.J."/>
            <person name="Kumar S."/>
            <person name="Kwok R."/>
            <person name="Lander E."/>
            <person name="Langley C.H."/>
            <person name="Lapoint R."/>
            <person name="Lazzaro B.P."/>
            <person name="Lee S.J."/>
            <person name="Levesque L."/>
            <person name="Li R."/>
            <person name="Lin C.F."/>
            <person name="Lin M.F."/>
            <person name="Lindblad-Toh K."/>
            <person name="Llopart A."/>
            <person name="Long M."/>
            <person name="Low L."/>
            <person name="Lozovsky E."/>
            <person name="Lu J."/>
            <person name="Luo M."/>
            <person name="Machado C.A."/>
            <person name="Makalowski W."/>
            <person name="Marzo M."/>
            <person name="Matsuda M."/>
            <person name="Matzkin L."/>
            <person name="McAllister B."/>
            <person name="McBride C.S."/>
            <person name="McKernan B."/>
            <person name="McKernan K."/>
            <person name="Mendez-Lago M."/>
            <person name="Minx P."/>
            <person name="Mollenhauer M.U."/>
            <person name="Montooth K."/>
            <person name="Mount S.M."/>
            <person name="Mu X."/>
            <person name="Myers E."/>
            <person name="Negre B."/>
            <person name="Newfeld S."/>
            <person name="Nielsen R."/>
            <person name="Noor M.A."/>
            <person name="O'Grady P."/>
            <person name="Pachter L."/>
            <person name="Papaceit M."/>
            <person name="Parisi M.J."/>
            <person name="Parisi M."/>
            <person name="Parts L."/>
            <person name="Pedersen J.S."/>
            <person name="Pesole G."/>
            <person name="Phillippy A.M."/>
            <person name="Ponting C.P."/>
            <person name="Pop M."/>
            <person name="Porcelli D."/>
            <person name="Powell J.R."/>
            <person name="Prohaska S."/>
            <person name="Pruitt K."/>
            <person name="Puig M."/>
            <person name="Quesneville H."/>
            <person name="Ram K.R."/>
            <person name="Rand D."/>
            <person name="Rasmussen M.D."/>
            <person name="Reed L.K."/>
            <person name="Reenan R."/>
            <person name="Reily A."/>
            <person name="Remington K.A."/>
            <person name="Rieger T.T."/>
            <person name="Ritchie M.G."/>
            <person name="Robin C."/>
            <person name="Rogers Y.H."/>
            <person name="Rohde C."/>
            <person name="Rozas J."/>
            <person name="Rubenfield M.J."/>
            <person name="Ruiz A."/>
            <person name="Russo S."/>
            <person name="Salzberg S.L."/>
            <person name="Sanchez-Gracia A."/>
            <person name="Saranga D.J."/>
            <person name="Sato H."/>
            <person name="Schaeffer S.W."/>
            <person name="Schatz M.C."/>
            <person name="Schlenke T."/>
            <person name="Schwartz R."/>
            <person name="Segarra C."/>
            <person name="Singh R.S."/>
            <person name="Sirot L."/>
            <person name="Sirota M."/>
            <person name="Sisneros N.B."/>
            <person name="Smith C.D."/>
            <person name="Smith T.F."/>
            <person name="Spieth J."/>
            <person name="Stage D.E."/>
            <person name="Stark A."/>
            <person name="Stephan W."/>
            <person name="Strausberg R.L."/>
            <person name="Strempel S."/>
            <person name="Sturgill D."/>
            <person name="Sutton G."/>
            <person name="Sutton G.G."/>
            <person name="Tao W."/>
            <person name="Teichmann S."/>
            <person name="Tobari Y.N."/>
            <person name="Tomimura Y."/>
            <person name="Tsolas J.M."/>
            <person name="Valente V.L."/>
            <person name="Venter E."/>
            <person name="Venter J.C."/>
            <person name="Vicario S."/>
            <person name="Vieira F.G."/>
            <person name="Vilella A.J."/>
            <person name="Villasante A."/>
            <person name="Walenz B."/>
            <person name="Wang J."/>
            <person name="Wasserman M."/>
            <person name="Watts T."/>
            <person name="Wilson D."/>
            <person name="Wilson R.K."/>
            <person name="Wing R.A."/>
            <person name="Wolfner M.F."/>
            <person name="Wong A."/>
            <person name="Wong G.K."/>
            <person name="Wu C.I."/>
            <person name="Wu G."/>
            <person name="Yamamoto D."/>
            <person name="Yang H.P."/>
            <person name="Yang S.P."/>
            <person name="Yorke J.A."/>
            <person name="Yoshida K."/>
            <person name="Zdobnov E."/>
            <person name="Zhang P."/>
            <person name="Zhang Y."/>
            <person name="Zimin A.V."/>
            <person name="Baldwin J."/>
            <person name="Abdouelleil A."/>
            <person name="Abdulkadir J."/>
            <person name="Abebe A."/>
            <person name="Abera B."/>
            <person name="Abreu J."/>
            <person name="Acer S.C."/>
            <person name="Aftuck L."/>
            <person name="Alexander A."/>
            <person name="An P."/>
            <person name="Anderson E."/>
            <person name="Anderson S."/>
            <person name="Arachi H."/>
            <person name="Azer M."/>
            <person name="Bachantsang P."/>
            <person name="Barry A."/>
            <person name="Bayul T."/>
            <person name="Berlin A."/>
            <person name="Bessette D."/>
            <person name="Bloom T."/>
            <person name="Blye J."/>
            <person name="Boguslavskiy L."/>
            <person name="Bonnet C."/>
            <person name="Boukhgalter B."/>
            <person name="Bourzgui I."/>
            <person name="Brown A."/>
            <person name="Cahill P."/>
            <person name="Channer S."/>
            <person name="Cheshatsang Y."/>
            <person name="Chuda L."/>
            <person name="Citroen M."/>
            <person name="Collymore A."/>
            <person name="Cooke P."/>
            <person name="Costello M."/>
            <person name="D'Aco K."/>
            <person name="Daza R."/>
            <person name="De Haan G."/>
            <person name="DeGray S."/>
            <person name="DeMaso C."/>
            <person name="Dhargay N."/>
            <person name="Dooley K."/>
            <person name="Dooley E."/>
            <person name="Doricent M."/>
            <person name="Dorje P."/>
            <person name="Dorjee K."/>
            <person name="Dupes A."/>
            <person name="Elong R."/>
            <person name="Falk J."/>
            <person name="Farina A."/>
            <person name="Faro S."/>
            <person name="Ferguson D."/>
            <person name="Fisher S."/>
            <person name="Foley C.D."/>
            <person name="Franke A."/>
            <person name="Friedrich D."/>
            <person name="Gadbois L."/>
            <person name="Gearin G."/>
            <person name="Gearin C.R."/>
            <person name="Giannoukos G."/>
            <person name="Goode T."/>
            <person name="Graham J."/>
            <person name="Grandbois E."/>
            <person name="Grewal S."/>
            <person name="Gyaltsen K."/>
            <person name="Hafez N."/>
            <person name="Hagos B."/>
            <person name="Hall J."/>
            <person name="Henson C."/>
            <person name="Hollinger A."/>
            <person name="Honan T."/>
            <person name="Huard M.D."/>
            <person name="Hughes L."/>
            <person name="Hurhula B."/>
            <person name="Husby M.E."/>
            <person name="Kamat A."/>
            <person name="Kanga B."/>
            <person name="Kashin S."/>
            <person name="Khazanovich D."/>
            <person name="Kisner P."/>
            <person name="Lance K."/>
            <person name="Lara M."/>
            <person name="Lee W."/>
            <person name="Lennon N."/>
            <person name="Letendre F."/>
            <person name="LeVine R."/>
            <person name="Lipovsky A."/>
            <person name="Liu X."/>
            <person name="Liu J."/>
            <person name="Liu S."/>
            <person name="Lokyitsang T."/>
            <person name="Lokyitsang Y."/>
            <person name="Lubonja R."/>
            <person name="Lui A."/>
            <person name="MacDonald P."/>
            <person name="Magnisalis V."/>
            <person name="Maru K."/>
            <person name="Matthews C."/>
            <person name="McCusker W."/>
            <person name="McDonough S."/>
            <person name="Mehta T."/>
            <person name="Meldrim J."/>
            <person name="Meneus L."/>
            <person name="Mihai O."/>
            <person name="Mihalev A."/>
            <person name="Mihova T."/>
            <person name="Mittelman R."/>
            <person name="Mlenga V."/>
            <person name="Montmayeur A."/>
            <person name="Mulrain L."/>
            <person name="Navidi A."/>
            <person name="Naylor J."/>
            <person name="Negash T."/>
            <person name="Nguyen T."/>
            <person name="Nguyen N."/>
            <person name="Nicol R."/>
            <person name="Norbu C."/>
            <person name="Norbu N."/>
            <person name="Novod N."/>
            <person name="O'Neill B."/>
            <person name="Osman S."/>
            <person name="Markiewicz E."/>
            <person name="Oyono O.L."/>
            <person name="Patti C."/>
            <person name="Phunkhang P."/>
            <person name="Pierre F."/>
            <person name="Priest M."/>
            <person name="Raghuraman S."/>
            <person name="Rege F."/>
            <person name="Reyes R."/>
            <person name="Rise C."/>
            <person name="Rogov P."/>
            <person name="Ross K."/>
            <person name="Ryan E."/>
            <person name="Settipalli S."/>
            <person name="Shea T."/>
            <person name="Sherpa N."/>
            <person name="Shi L."/>
            <person name="Shih D."/>
            <person name="Sparrow T."/>
            <person name="Spaulding J."/>
            <person name="Stalker J."/>
            <person name="Stange-Thomann N."/>
            <person name="Stavropoulos S."/>
            <person name="Stone C."/>
            <person name="Strader C."/>
            <person name="Tesfaye S."/>
            <person name="Thomson T."/>
            <person name="Thoulutsang Y."/>
            <person name="Thoulutsang D."/>
            <person name="Topham K."/>
            <person name="Topping I."/>
            <person name="Tsamla T."/>
            <person name="Vassiliev H."/>
            <person name="Vo A."/>
            <person name="Wangchuk T."/>
            <person name="Wangdi T."/>
            <person name="Weiand M."/>
            <person name="Wilkinson J."/>
            <person name="Wilson A."/>
            <person name="Yadav S."/>
            <person name="Young G."/>
            <person name="Yu Q."/>
            <person name="Zembek L."/>
            <person name="Zhong D."/>
            <person name="Zimmer A."/>
            <person name="Zwirko Z."/>
            <person name="Jaffe D.B."/>
            <person name="Alvarez P."/>
            <person name="Brockman W."/>
            <person name="Butler J."/>
            <person name="Chin C."/>
            <person name="Gnerre S."/>
            <person name="Grabherr M."/>
            <person name="Kleber M."/>
            <person name="Mauceli E."/>
            <person name="MacCallum I."/>
        </authorList>
    </citation>
    <scope>NUCLEOTIDE SEQUENCE [LARGE SCALE GENOMIC DNA]</scope>
    <source>
        <strain evidence="3">Tucson 14024-0371.13</strain>
    </source>
</reference>
<evidence type="ECO:0000313" key="3">
    <source>
        <dbReference type="Proteomes" id="UP000007801"/>
    </source>
</evidence>
<protein>
    <submittedName>
        <fullName evidence="2">Uncharacterized protein</fullName>
    </submittedName>
</protein>
<dbReference type="EMBL" id="CH902618">
    <property type="protein sequence ID" value="EDV40019.1"/>
    <property type="molecule type" value="Genomic_DNA"/>
</dbReference>
<dbReference type="OMA" id="WTHSHSI"/>
<dbReference type="AlphaFoldDB" id="B3M8P5"/>
<dbReference type="HOGENOM" id="CLU_2707473_0_0_1"/>
<dbReference type="GeneID" id="6506800"/>
<dbReference type="KEGG" id="dan:6506800"/>